<keyword evidence="3" id="KW-0238">DNA-binding</keyword>
<dbReference type="PANTHER" id="PTHR31845:SF10">
    <property type="entry name" value="ZN(II)2CYS6 TRANSCRIPTION FACTOR (EUROFUNG)"/>
    <property type="match status" value="1"/>
</dbReference>
<evidence type="ECO:0000256" key="6">
    <source>
        <dbReference type="SAM" id="MobiDB-lite"/>
    </source>
</evidence>
<dbReference type="InterPro" id="IPR051089">
    <property type="entry name" value="prtT"/>
</dbReference>
<keyword evidence="5" id="KW-0539">Nucleus</keyword>
<feature type="compositionally biased region" description="Low complexity" evidence="6">
    <location>
        <begin position="689"/>
        <end position="720"/>
    </location>
</feature>
<dbReference type="EMBL" id="LK052886">
    <property type="protein sequence ID" value="CDR37554.1"/>
    <property type="molecule type" value="Genomic_DNA"/>
</dbReference>
<dbReference type="PhylomeDB" id="A0A061AJ45"/>
<proteinExistence type="predicted"/>
<dbReference type="GO" id="GO:0005634">
    <property type="term" value="C:nucleus"/>
    <property type="evidence" value="ECO:0007669"/>
    <property type="project" value="UniProtKB-SubCell"/>
</dbReference>
<feature type="domain" description="Zn(2)-C6 fungal-type" evidence="7">
    <location>
        <begin position="30"/>
        <end position="63"/>
    </location>
</feature>
<sequence length="779" mass="87580">MSTQEADTPPKGVKRPAPDGKGKLKRRAVACKACHSLKVKCIPSDPENPSSPCVRCLKSKKHCDIDVPQGKKKKKPEDRVAELELKLEQLTSQLQGASPVSQSSDGSFGQASPSVGSGSLTNAFQGFSPHIRANGSTQRSSLTAQRQQQTRMPTEYVSETESAEQHRKARIKKAQLIEEKFGPKELQALSADVTSANQIRVAELLSDPVDIIDSGLITLEEAQARFKLYHDIFVKYPFVEIPSNLNELRNEHKVLFTITMAVMGLLRPTSECPEIETNLHILNLAQKEMLNEVMFIGNKSLDLVKCLVLWSVWYNAPEMFHHRRYHMFSNLCISLVHDLGLTGRPFYVVHRQDGAFRRSTAFEDSQKDECRCLVLSTYCLSTGYMLFLRRKLPVIWTPYLEECSHLLRISKDPKRRTIGCLAKLTSIMERIDTLFGVDEQENHPLIKLFAHEVQLIREESITMDDVVVKAFATSIEAFLYSKFTAKELAMKCLQASIDCIECFSNMSPEQMNQVPLLIFGRLMYCFALFLKTCNNLQYDFDLEFVERLLNKMKLTTQTYRNNHIVIKTLLLLHFYLTTFAKNADVFNSINEVSSTHTILKSVSEEQLGDERPDLHTSNSVPNMSNFKSAPNSQFPALGGHPTSESTIPGMSGNVELPPIRNTSNGQLIGGSNHPFDPFSASAVQNLVYGNQNNNQTNNNSNNNNSNNQSNASNALNNNNGVNGGYPTADQLFGDTQIPRLDMLSDATMKGFVDVPNDLLGSQEEFWKLFDYKQDDQFYL</sequence>
<feature type="region of interest" description="Disordered" evidence="6">
    <location>
        <begin position="1"/>
        <end position="25"/>
    </location>
</feature>
<dbReference type="OrthoDB" id="4454541at2759"/>
<dbReference type="VEuPathDB" id="FungiDB:BON22_0313"/>
<dbReference type="SMART" id="SM00066">
    <property type="entry name" value="GAL4"/>
    <property type="match status" value="1"/>
</dbReference>
<feature type="region of interest" description="Disordered" evidence="6">
    <location>
        <begin position="689"/>
        <end position="727"/>
    </location>
</feature>
<dbReference type="GO" id="GO:0000981">
    <property type="term" value="F:DNA-binding transcription factor activity, RNA polymerase II-specific"/>
    <property type="evidence" value="ECO:0007669"/>
    <property type="project" value="InterPro"/>
</dbReference>
<evidence type="ECO:0000256" key="1">
    <source>
        <dbReference type="ARBA" id="ARBA00004123"/>
    </source>
</evidence>
<evidence type="ECO:0000259" key="7">
    <source>
        <dbReference type="PROSITE" id="PS00463"/>
    </source>
</evidence>
<organism evidence="8">
    <name type="scientific">Cyberlindnera fabianii</name>
    <name type="common">Yeast</name>
    <name type="synonym">Hansenula fabianii</name>
    <dbReference type="NCBI Taxonomy" id="36022"/>
    <lineage>
        <taxon>Eukaryota</taxon>
        <taxon>Fungi</taxon>
        <taxon>Dikarya</taxon>
        <taxon>Ascomycota</taxon>
        <taxon>Saccharomycotina</taxon>
        <taxon>Saccharomycetes</taxon>
        <taxon>Phaffomycetales</taxon>
        <taxon>Phaffomycetaceae</taxon>
        <taxon>Cyberlindnera</taxon>
    </lineage>
</organism>
<dbReference type="InterPro" id="IPR036864">
    <property type="entry name" value="Zn2-C6_fun-type_DNA-bd_sf"/>
</dbReference>
<evidence type="ECO:0000256" key="2">
    <source>
        <dbReference type="ARBA" id="ARBA00023015"/>
    </source>
</evidence>
<evidence type="ECO:0000256" key="4">
    <source>
        <dbReference type="ARBA" id="ARBA00023163"/>
    </source>
</evidence>
<comment type="subcellular location">
    <subcellularLocation>
        <location evidence="1">Nucleus</location>
    </subcellularLocation>
</comment>
<dbReference type="CDD" id="cd00067">
    <property type="entry name" value="GAL4"/>
    <property type="match status" value="1"/>
</dbReference>
<gene>
    <name evidence="8" type="ORF">CYFA0S_01e12046g</name>
</gene>
<evidence type="ECO:0000256" key="5">
    <source>
        <dbReference type="ARBA" id="ARBA00023242"/>
    </source>
</evidence>
<dbReference type="PANTHER" id="PTHR31845">
    <property type="entry name" value="FINGER DOMAIN PROTEIN, PUTATIVE-RELATED"/>
    <property type="match status" value="1"/>
</dbReference>
<dbReference type="PROSITE" id="PS00463">
    <property type="entry name" value="ZN2_CY6_FUNGAL_1"/>
    <property type="match status" value="1"/>
</dbReference>
<evidence type="ECO:0000256" key="3">
    <source>
        <dbReference type="ARBA" id="ARBA00023125"/>
    </source>
</evidence>
<dbReference type="Gene3D" id="4.10.240.10">
    <property type="entry name" value="Zn(2)-C6 fungal-type DNA-binding domain"/>
    <property type="match status" value="1"/>
</dbReference>
<evidence type="ECO:0000313" key="8">
    <source>
        <dbReference type="EMBL" id="CDR37554.1"/>
    </source>
</evidence>
<feature type="region of interest" description="Disordered" evidence="6">
    <location>
        <begin position="603"/>
        <end position="675"/>
    </location>
</feature>
<dbReference type="Pfam" id="PF00172">
    <property type="entry name" value="Zn_clus"/>
    <property type="match status" value="1"/>
</dbReference>
<accession>A0A061AJ45</accession>
<dbReference type="SUPFAM" id="SSF57701">
    <property type="entry name" value="Zn2/Cys6 DNA-binding domain"/>
    <property type="match status" value="1"/>
</dbReference>
<keyword evidence="4" id="KW-0804">Transcription</keyword>
<reference evidence="8" key="1">
    <citation type="journal article" date="2014" name="Genome Announc.">
        <title>Genome sequence of the yeast Cyberlindnera fabianii (Hansenula fabianii).</title>
        <authorList>
            <person name="Freel K.C."/>
            <person name="Sarilar V."/>
            <person name="Neuveglise C."/>
            <person name="Devillers H."/>
            <person name="Friedrich A."/>
            <person name="Schacherer J."/>
        </authorList>
    </citation>
    <scope>NUCLEOTIDE SEQUENCE</scope>
    <source>
        <strain evidence="8">YJS4271</strain>
    </source>
</reference>
<feature type="compositionally biased region" description="Polar residues" evidence="6">
    <location>
        <begin position="615"/>
        <end position="634"/>
    </location>
</feature>
<protein>
    <submittedName>
        <fullName evidence="8">CYFA0S01e12046g1_1</fullName>
    </submittedName>
</protein>
<keyword evidence="2" id="KW-0805">Transcription regulation</keyword>
<dbReference type="GO" id="GO:0008270">
    <property type="term" value="F:zinc ion binding"/>
    <property type="evidence" value="ECO:0007669"/>
    <property type="project" value="InterPro"/>
</dbReference>
<dbReference type="AlphaFoldDB" id="A0A061AJ45"/>
<dbReference type="InterPro" id="IPR001138">
    <property type="entry name" value="Zn2Cys6_DnaBD"/>
</dbReference>
<feature type="compositionally biased region" description="Polar residues" evidence="6">
    <location>
        <begin position="94"/>
        <end position="125"/>
    </location>
</feature>
<name>A0A061AJ45_CYBFA</name>
<feature type="compositionally biased region" description="Polar residues" evidence="6">
    <location>
        <begin position="134"/>
        <end position="160"/>
    </location>
</feature>
<feature type="region of interest" description="Disordered" evidence="6">
    <location>
        <begin position="94"/>
        <end position="169"/>
    </location>
</feature>
<dbReference type="GO" id="GO:0000976">
    <property type="term" value="F:transcription cis-regulatory region binding"/>
    <property type="evidence" value="ECO:0007669"/>
    <property type="project" value="TreeGrafter"/>
</dbReference>